<evidence type="ECO:0000313" key="2">
    <source>
        <dbReference type="EMBL" id="KAJ7768395.1"/>
    </source>
</evidence>
<proteinExistence type="predicted"/>
<feature type="region of interest" description="Disordered" evidence="1">
    <location>
        <begin position="111"/>
        <end position="150"/>
    </location>
</feature>
<keyword evidence="3" id="KW-1185">Reference proteome</keyword>
<reference evidence="2" key="1">
    <citation type="submission" date="2023-03" db="EMBL/GenBank/DDBJ databases">
        <title>Massive genome expansion in bonnet fungi (Mycena s.s.) driven by repeated elements and novel gene families across ecological guilds.</title>
        <authorList>
            <consortium name="Lawrence Berkeley National Laboratory"/>
            <person name="Harder C.B."/>
            <person name="Miyauchi S."/>
            <person name="Viragh M."/>
            <person name="Kuo A."/>
            <person name="Thoen E."/>
            <person name="Andreopoulos B."/>
            <person name="Lu D."/>
            <person name="Skrede I."/>
            <person name="Drula E."/>
            <person name="Henrissat B."/>
            <person name="Morin E."/>
            <person name="Kohler A."/>
            <person name="Barry K."/>
            <person name="LaButti K."/>
            <person name="Morin E."/>
            <person name="Salamov A."/>
            <person name="Lipzen A."/>
            <person name="Mereny Z."/>
            <person name="Hegedus B."/>
            <person name="Baldrian P."/>
            <person name="Stursova M."/>
            <person name="Weitz H."/>
            <person name="Taylor A."/>
            <person name="Grigoriev I.V."/>
            <person name="Nagy L.G."/>
            <person name="Martin F."/>
            <person name="Kauserud H."/>
        </authorList>
    </citation>
    <scope>NUCLEOTIDE SEQUENCE</scope>
    <source>
        <strain evidence="2">CBHHK182m</strain>
    </source>
</reference>
<name>A0AAD7JN46_9AGAR</name>
<dbReference type="Proteomes" id="UP001215598">
    <property type="component" value="Unassembled WGS sequence"/>
</dbReference>
<accession>A0AAD7JN46</accession>
<comment type="caution">
    <text evidence="2">The sequence shown here is derived from an EMBL/GenBank/DDBJ whole genome shotgun (WGS) entry which is preliminary data.</text>
</comment>
<protein>
    <submittedName>
        <fullName evidence="2">Uncharacterized protein</fullName>
    </submittedName>
</protein>
<dbReference type="AlphaFoldDB" id="A0AAD7JN46"/>
<evidence type="ECO:0000256" key="1">
    <source>
        <dbReference type="SAM" id="MobiDB-lite"/>
    </source>
</evidence>
<gene>
    <name evidence="2" type="ORF">B0H16DRAFT_1686528</name>
</gene>
<organism evidence="2 3">
    <name type="scientific">Mycena metata</name>
    <dbReference type="NCBI Taxonomy" id="1033252"/>
    <lineage>
        <taxon>Eukaryota</taxon>
        <taxon>Fungi</taxon>
        <taxon>Dikarya</taxon>
        <taxon>Basidiomycota</taxon>
        <taxon>Agaricomycotina</taxon>
        <taxon>Agaricomycetes</taxon>
        <taxon>Agaricomycetidae</taxon>
        <taxon>Agaricales</taxon>
        <taxon>Marasmiineae</taxon>
        <taxon>Mycenaceae</taxon>
        <taxon>Mycena</taxon>
    </lineage>
</organism>
<dbReference type="EMBL" id="JARKIB010000020">
    <property type="protein sequence ID" value="KAJ7768395.1"/>
    <property type="molecule type" value="Genomic_DNA"/>
</dbReference>
<feature type="compositionally biased region" description="Acidic residues" evidence="1">
    <location>
        <begin position="126"/>
        <end position="150"/>
    </location>
</feature>
<evidence type="ECO:0000313" key="3">
    <source>
        <dbReference type="Proteomes" id="UP001215598"/>
    </source>
</evidence>
<sequence length="557" mass="64707">MPSIALRAPPKIQSTFARYKECETHITQWLVQTAKAHNVAIAGSHPKYDLLLKEYLSLAQELLRTRCSKWYTANMPDEISDNDGHLWCISVMRQLRKLLFKTPLDYNTPDSDYEPATDLVGYRDCSDDEDSGGESSETSEEELSEDDSEELENALWTHFEELELYRTYLDEMWGKRARTGSPSLLVMHLLHKLVLQLAGILQTEFEELYPSMEDADYTTILRAFGHNHQRLSGIAPWEQSLLMTETWVASRAFFSMTEDASRGWAARTLPVKNVQNRDKEAGDHLLRCLCMKRRRDVSADRERWWEDVAIITTGKIFEHQTRADAIWWQGNTKPLRHLQKLVRQVTASIENWLDVHDPQKYDKELVQKARNVITYAAALFDDKNQTAIYRSDPLARGRAEYILLKKSWAVGQQLIGNASRHQYLPPVISLYLHLRAHSDMPAIPQLEHLRKFLIPCKGRPDDLRFRDEPASVTTTFLSALADRDLPSVLKRTAELQRSRIAILTLDAFSIEQMAFNVLEELDHFFRRRHNVEFEARNPRKAYHHRFHWASRFGTRTS</sequence>